<dbReference type="AlphaFoldDB" id="A0AAF0HFU3"/>
<feature type="transmembrane region" description="Helical" evidence="7">
    <location>
        <begin position="282"/>
        <end position="302"/>
    </location>
</feature>
<evidence type="ECO:0000256" key="5">
    <source>
        <dbReference type="ARBA" id="ARBA00022989"/>
    </source>
</evidence>
<dbReference type="Proteomes" id="UP000298664">
    <property type="component" value="Plasmid pAlCFBP5477"/>
</dbReference>
<keyword evidence="6 7" id="KW-0472">Membrane</keyword>
<feature type="transmembrane region" description="Helical" evidence="7">
    <location>
        <begin position="322"/>
        <end position="347"/>
    </location>
</feature>
<dbReference type="Pfam" id="PF13440">
    <property type="entry name" value="Polysacc_synt_3"/>
    <property type="match status" value="1"/>
</dbReference>
<feature type="transmembrane region" description="Helical" evidence="7">
    <location>
        <begin position="440"/>
        <end position="464"/>
    </location>
</feature>
<comment type="similarity">
    <text evidence="2">Belongs to the polysaccharide synthase family.</text>
</comment>
<keyword evidence="5 7" id="KW-1133">Transmembrane helix</keyword>
<dbReference type="RefSeq" id="WP_137395754.1">
    <property type="nucleotide sequence ID" value="NZ_CP124735.1"/>
</dbReference>
<evidence type="ECO:0000256" key="1">
    <source>
        <dbReference type="ARBA" id="ARBA00004651"/>
    </source>
</evidence>
<feature type="transmembrane region" description="Helical" evidence="7">
    <location>
        <begin position="144"/>
        <end position="172"/>
    </location>
</feature>
<sequence>MSLKKIAFGTMSMSSISILRIAAQFFVMPILARFLSPHEYGTVTLAIPIVLLLVIFADAGVGQSLIKEDENNSLVWSSAFWLTAIIGVVLALVALFGASGLAIIFSEPDLGPITRGLALIAFLQAISAIPGVKLQKRGKFTTIAIIEVVAMAAGLTTALVGVLNGAGIWSLVLQQLAQYSIRAVFTFVASRFKPSFVFSLACLREHIVFGRSMLFSNLATNLSQSLELIIIGHALGAVGAGIFSMAFLFARLPGRILTGPLNYVIYTHLLPFRENKEKLGEVYLAISYLVAAFMLPVLFLASAAHREIFSLVLGNKWTESGYLFALIAPFAGYQLIGTLAVTIRIVLGQVRSQMRLAIEFALAWCLLLAIFAVGGTTYIAGAFAVAVVLIVPRNINSILSLLSLSRIRFITLMSAPTMISILGASIYWVFASELRTQWYLWIPCVTGLTIIAIVTSMAAGYATLRKGLSALNS</sequence>
<dbReference type="PANTHER" id="PTHR30250:SF10">
    <property type="entry name" value="LIPOPOLYSACCHARIDE BIOSYNTHESIS PROTEIN WZXC"/>
    <property type="match status" value="1"/>
</dbReference>
<evidence type="ECO:0000256" key="4">
    <source>
        <dbReference type="ARBA" id="ARBA00022692"/>
    </source>
</evidence>
<evidence type="ECO:0000256" key="6">
    <source>
        <dbReference type="ARBA" id="ARBA00023136"/>
    </source>
</evidence>
<feature type="transmembrane region" description="Helical" evidence="7">
    <location>
        <begin position="228"/>
        <end position="250"/>
    </location>
</feature>
<proteinExistence type="inferred from homology"/>
<name>A0AAF0HFU3_9HYPH</name>
<geneLocation type="plasmid" evidence="8 9">
    <name>pAlCFBP5477</name>
</geneLocation>
<dbReference type="GO" id="GO:0005886">
    <property type="term" value="C:plasma membrane"/>
    <property type="evidence" value="ECO:0007669"/>
    <property type="project" value="UniProtKB-SubCell"/>
</dbReference>
<evidence type="ECO:0000313" key="8">
    <source>
        <dbReference type="EMBL" id="WHA43965.1"/>
    </source>
</evidence>
<organism evidence="8 9">
    <name type="scientific">Agrobacterium larrymoorei</name>
    <dbReference type="NCBI Taxonomy" id="160699"/>
    <lineage>
        <taxon>Bacteria</taxon>
        <taxon>Pseudomonadati</taxon>
        <taxon>Pseudomonadota</taxon>
        <taxon>Alphaproteobacteria</taxon>
        <taxon>Hyphomicrobiales</taxon>
        <taxon>Rhizobiaceae</taxon>
        <taxon>Rhizobium/Agrobacterium group</taxon>
        <taxon>Agrobacterium</taxon>
    </lineage>
</organism>
<protein>
    <submittedName>
        <fullName evidence="8">Oligosaccharide flippase family protein</fullName>
    </submittedName>
</protein>
<feature type="transmembrane region" description="Helical" evidence="7">
    <location>
        <begin position="73"/>
        <end position="106"/>
    </location>
</feature>
<dbReference type="InterPro" id="IPR050833">
    <property type="entry name" value="Poly_Biosynth_Transport"/>
</dbReference>
<feature type="transmembrane region" description="Helical" evidence="7">
    <location>
        <begin position="378"/>
        <end position="395"/>
    </location>
</feature>
<reference evidence="8" key="1">
    <citation type="submission" date="2023-05" db="EMBL/GenBank/DDBJ databases">
        <title>Complete genome sequence of Agrobacterium larrymoorei CFBP5477.</title>
        <authorList>
            <person name="Yen H.-C."/>
            <person name="Chou L."/>
            <person name="Lin Y.-C."/>
            <person name="Lai E.-M."/>
            <person name="Kuo C.-H."/>
        </authorList>
    </citation>
    <scope>NUCLEOTIDE SEQUENCE</scope>
    <source>
        <strain evidence="8">CFBP5477</strain>
        <plasmid evidence="8">pAlCFBP5477</plasmid>
    </source>
</reference>
<feature type="transmembrane region" description="Helical" evidence="7">
    <location>
        <begin position="40"/>
        <end position="61"/>
    </location>
</feature>
<evidence type="ECO:0000313" key="9">
    <source>
        <dbReference type="Proteomes" id="UP000298664"/>
    </source>
</evidence>
<comment type="subcellular location">
    <subcellularLocation>
        <location evidence="1">Cell membrane</location>
        <topology evidence="1">Multi-pass membrane protein</topology>
    </subcellularLocation>
</comment>
<feature type="transmembrane region" description="Helical" evidence="7">
    <location>
        <begin position="407"/>
        <end position="428"/>
    </location>
</feature>
<gene>
    <name evidence="8" type="ORF">CFBP5477_022875</name>
</gene>
<dbReference type="PANTHER" id="PTHR30250">
    <property type="entry name" value="PST FAMILY PREDICTED COLANIC ACID TRANSPORTER"/>
    <property type="match status" value="1"/>
</dbReference>
<feature type="transmembrane region" description="Helical" evidence="7">
    <location>
        <begin position="12"/>
        <end position="34"/>
    </location>
</feature>
<dbReference type="EMBL" id="CP124735">
    <property type="protein sequence ID" value="WHA43965.1"/>
    <property type="molecule type" value="Genomic_DNA"/>
</dbReference>
<keyword evidence="8" id="KW-0614">Plasmid</keyword>
<accession>A0AAF0HFU3</accession>
<evidence type="ECO:0000256" key="7">
    <source>
        <dbReference type="SAM" id="Phobius"/>
    </source>
</evidence>
<keyword evidence="3" id="KW-1003">Cell membrane</keyword>
<feature type="transmembrane region" description="Helical" evidence="7">
    <location>
        <begin position="112"/>
        <end position="132"/>
    </location>
</feature>
<keyword evidence="4 7" id="KW-0812">Transmembrane</keyword>
<evidence type="ECO:0000256" key="3">
    <source>
        <dbReference type="ARBA" id="ARBA00022475"/>
    </source>
</evidence>
<evidence type="ECO:0000256" key="2">
    <source>
        <dbReference type="ARBA" id="ARBA00007430"/>
    </source>
</evidence>